<proteinExistence type="predicted"/>
<comment type="caution">
    <text evidence="4">The sequence shown here is derived from an EMBL/GenBank/DDBJ whole genome shotgun (WGS) entry which is preliminary data.</text>
</comment>
<keyword evidence="1" id="KW-0808">Transferase</keyword>
<dbReference type="PANTHER" id="PTHR43877:SF2">
    <property type="entry name" value="AMINOALKYLPHOSPHONATE N-ACETYLTRANSFERASE-RELATED"/>
    <property type="match status" value="1"/>
</dbReference>
<dbReference type="PANTHER" id="PTHR43877">
    <property type="entry name" value="AMINOALKYLPHOSPHONATE N-ACETYLTRANSFERASE-RELATED-RELATED"/>
    <property type="match status" value="1"/>
</dbReference>
<protein>
    <submittedName>
        <fullName evidence="4">GNAT family N-acetyltransferase</fullName>
    </submittedName>
</protein>
<dbReference type="CDD" id="cd04301">
    <property type="entry name" value="NAT_SF"/>
    <property type="match status" value="1"/>
</dbReference>
<accession>A0ABV1KBG1</accession>
<evidence type="ECO:0000313" key="5">
    <source>
        <dbReference type="Proteomes" id="UP001494902"/>
    </source>
</evidence>
<sequence>MTRGPARLEFLATRSDAAPASELFARLDALFDAQYAHLGRASRPGSVTTPEEMAPPHGAFLLGVLDGVPVAIGGLRRLDDRTCEIKRLYVEPPARSAGVGRRLLAALEDAARALGYGCARVDTGPAQRHSRALFRATGYRVIPRYNDNHVAVWFAEKDLGDRTG</sequence>
<feature type="domain" description="N-acetyltransferase" evidence="3">
    <location>
        <begin position="11"/>
        <end position="160"/>
    </location>
</feature>
<evidence type="ECO:0000259" key="3">
    <source>
        <dbReference type="PROSITE" id="PS51186"/>
    </source>
</evidence>
<organism evidence="4 5">
    <name type="scientific">Pseudonocardia nematodicida</name>
    <dbReference type="NCBI Taxonomy" id="1206997"/>
    <lineage>
        <taxon>Bacteria</taxon>
        <taxon>Bacillati</taxon>
        <taxon>Actinomycetota</taxon>
        <taxon>Actinomycetes</taxon>
        <taxon>Pseudonocardiales</taxon>
        <taxon>Pseudonocardiaceae</taxon>
        <taxon>Pseudonocardia</taxon>
    </lineage>
</organism>
<reference evidence="4 5" key="1">
    <citation type="submission" date="2024-03" db="EMBL/GenBank/DDBJ databases">
        <title>Draft genome sequence of Pseudonocardia nematodicida JCM 31783.</title>
        <authorList>
            <person name="Butdee W."/>
            <person name="Duangmal K."/>
        </authorList>
    </citation>
    <scope>NUCLEOTIDE SEQUENCE [LARGE SCALE GENOMIC DNA]</scope>
    <source>
        <strain evidence="4 5">JCM 31783</strain>
    </source>
</reference>
<gene>
    <name evidence="4" type="ORF">WIS52_15190</name>
</gene>
<dbReference type="EMBL" id="JBEDNQ010000005">
    <property type="protein sequence ID" value="MEQ3551816.1"/>
    <property type="molecule type" value="Genomic_DNA"/>
</dbReference>
<dbReference type="InterPro" id="IPR000182">
    <property type="entry name" value="GNAT_dom"/>
</dbReference>
<dbReference type="Gene3D" id="3.40.630.30">
    <property type="match status" value="1"/>
</dbReference>
<evidence type="ECO:0000256" key="2">
    <source>
        <dbReference type="ARBA" id="ARBA00023315"/>
    </source>
</evidence>
<name>A0ABV1KBG1_9PSEU</name>
<evidence type="ECO:0000256" key="1">
    <source>
        <dbReference type="ARBA" id="ARBA00022679"/>
    </source>
</evidence>
<dbReference type="Proteomes" id="UP001494902">
    <property type="component" value="Unassembled WGS sequence"/>
</dbReference>
<dbReference type="InterPro" id="IPR016181">
    <property type="entry name" value="Acyl_CoA_acyltransferase"/>
</dbReference>
<keyword evidence="5" id="KW-1185">Reference proteome</keyword>
<dbReference type="Pfam" id="PF00583">
    <property type="entry name" value="Acetyltransf_1"/>
    <property type="match status" value="1"/>
</dbReference>
<evidence type="ECO:0000313" key="4">
    <source>
        <dbReference type="EMBL" id="MEQ3551816.1"/>
    </source>
</evidence>
<dbReference type="InterPro" id="IPR050832">
    <property type="entry name" value="Bact_Acetyltransf"/>
</dbReference>
<keyword evidence="2" id="KW-0012">Acyltransferase</keyword>
<dbReference type="PROSITE" id="PS51186">
    <property type="entry name" value="GNAT"/>
    <property type="match status" value="1"/>
</dbReference>
<dbReference type="RefSeq" id="WP_349298883.1">
    <property type="nucleotide sequence ID" value="NZ_JBEDNQ010000005.1"/>
</dbReference>
<dbReference type="SUPFAM" id="SSF55729">
    <property type="entry name" value="Acyl-CoA N-acyltransferases (Nat)"/>
    <property type="match status" value="1"/>
</dbReference>